<dbReference type="AlphaFoldDB" id="A0A437M970"/>
<keyword evidence="3" id="KW-1185">Reference proteome</keyword>
<protein>
    <recommendedName>
        <fullName evidence="4">Periplasmic heavy metal sensor</fullName>
    </recommendedName>
</protein>
<reference evidence="2 3" key="1">
    <citation type="submission" date="2019-01" db="EMBL/GenBank/DDBJ databases">
        <authorList>
            <person name="Chen W.-M."/>
        </authorList>
    </citation>
    <scope>NUCLEOTIDE SEQUENCE [LARGE SCALE GENOMIC DNA]</scope>
    <source>
        <strain evidence="2 3">CCP-7</strain>
    </source>
</reference>
<evidence type="ECO:0000313" key="3">
    <source>
        <dbReference type="Proteomes" id="UP000282971"/>
    </source>
</evidence>
<organism evidence="2 3">
    <name type="scientific">Sphingomonas crocodyli</name>
    <dbReference type="NCBI Taxonomy" id="1979270"/>
    <lineage>
        <taxon>Bacteria</taxon>
        <taxon>Pseudomonadati</taxon>
        <taxon>Pseudomonadota</taxon>
        <taxon>Alphaproteobacteria</taxon>
        <taxon>Sphingomonadales</taxon>
        <taxon>Sphingomonadaceae</taxon>
        <taxon>Sphingomonas</taxon>
    </lineage>
</organism>
<proteinExistence type="predicted"/>
<feature type="signal peptide" evidence="1">
    <location>
        <begin position="1"/>
        <end position="17"/>
    </location>
</feature>
<evidence type="ECO:0008006" key="4">
    <source>
        <dbReference type="Google" id="ProtNLM"/>
    </source>
</evidence>
<evidence type="ECO:0000313" key="2">
    <source>
        <dbReference type="EMBL" id="RVT94075.1"/>
    </source>
</evidence>
<evidence type="ECO:0000256" key="1">
    <source>
        <dbReference type="SAM" id="SignalP"/>
    </source>
</evidence>
<gene>
    <name evidence="2" type="ORF">EOD43_09540</name>
</gene>
<dbReference type="RefSeq" id="WP_127743246.1">
    <property type="nucleotide sequence ID" value="NZ_SACN01000001.1"/>
</dbReference>
<comment type="caution">
    <text evidence="2">The sequence shown here is derived from an EMBL/GenBank/DDBJ whole genome shotgun (WGS) entry which is preliminary data.</text>
</comment>
<dbReference type="Proteomes" id="UP000282971">
    <property type="component" value="Unassembled WGS sequence"/>
</dbReference>
<feature type="chain" id="PRO_5019352776" description="Periplasmic heavy metal sensor" evidence="1">
    <location>
        <begin position="18"/>
        <end position="137"/>
    </location>
</feature>
<keyword evidence="1" id="KW-0732">Signal</keyword>
<dbReference type="EMBL" id="SACN01000001">
    <property type="protein sequence ID" value="RVT94075.1"/>
    <property type="molecule type" value="Genomic_DNA"/>
</dbReference>
<name>A0A437M970_9SPHN</name>
<sequence length="137" mass="14667">MSLRFALLAAISAPALAAAPKPVAPAPAPVILTPGPNWNGMSAEGRTIAARIYAQPDPRAGELKSEIDALRLERTQLIAAVPIDVDALESLLKKDEDLQAERRRRSNAKLIELIRALPEADRAVLLKTLAAPARPAR</sequence>
<dbReference type="OrthoDB" id="7573747at2"/>
<accession>A0A437M970</accession>